<dbReference type="Proteomes" id="UP000272622">
    <property type="component" value="Chromosome"/>
</dbReference>
<dbReference type="InterPro" id="IPR008964">
    <property type="entry name" value="Invasin/intimin_cell_adhesion"/>
</dbReference>
<evidence type="ECO:0000313" key="1">
    <source>
        <dbReference type="EMBL" id="AZL71906.1"/>
    </source>
</evidence>
<dbReference type="SUPFAM" id="SSF49373">
    <property type="entry name" value="Invasin/intimin cell-adhesion fragments"/>
    <property type="match status" value="1"/>
</dbReference>
<organism evidence="1 2">
    <name type="scientific">Pseudomonas oryziphila</name>
    <dbReference type="NCBI Taxonomy" id="2894079"/>
    <lineage>
        <taxon>Bacteria</taxon>
        <taxon>Pseudomonadati</taxon>
        <taxon>Pseudomonadota</taxon>
        <taxon>Gammaproteobacteria</taxon>
        <taxon>Pseudomonadales</taxon>
        <taxon>Pseudomonadaceae</taxon>
        <taxon>Pseudomonas</taxon>
    </lineage>
</organism>
<gene>
    <name evidence="1" type="ORF">EI693_01830</name>
</gene>
<keyword evidence="2" id="KW-1185">Reference proteome</keyword>
<accession>A0ABN5TDD8</accession>
<protein>
    <recommendedName>
        <fullName evidence="3">BIG2 domain-containing protein</fullName>
    </recommendedName>
</protein>
<reference evidence="1 2" key="1">
    <citation type="submission" date="2018-12" db="EMBL/GenBank/DDBJ databases">
        <authorList>
            <person name="Li S."/>
            <person name="Yang R."/>
            <person name="Chen G."/>
            <person name="Zou L."/>
            <person name="Zhang C."/>
            <person name="Chen Y."/>
            <person name="Liu Z."/>
            <person name="Li Y."/>
            <person name="Yan Y."/>
            <person name="Huang M."/>
            <person name="Chen T."/>
        </authorList>
    </citation>
    <scope>NUCLEOTIDE SEQUENCE [LARGE SCALE GENOMIC DNA]</scope>
    <source>
        <strain evidence="1 2">2014</strain>
    </source>
</reference>
<dbReference type="RefSeq" id="WP_125462296.1">
    <property type="nucleotide sequence ID" value="NZ_CP034337.1"/>
</dbReference>
<evidence type="ECO:0000313" key="2">
    <source>
        <dbReference type="Proteomes" id="UP000272622"/>
    </source>
</evidence>
<name>A0ABN5TDD8_9PSED</name>
<dbReference type="Pfam" id="PF26182">
    <property type="entry name" value="Ig_NUP210_5th"/>
    <property type="match status" value="1"/>
</dbReference>
<sequence>MSISRSASTPADERLVVSRATSSLALRFVVKRKPAPAPVPVFLDADASGTILLPPLPGPDTRVAVSTANLEAGDEVLLKWRFTSSTGGAVTGELHLPVVSPGQDLIFQVPDNNSVTLVPGMLEASVVLPDGTSSDTAHATLARRALLEFGDDHWQKAAASYIIVEGRPPRQPAPGANATYVRQATGGIAPYTYQSSDTSVATVDQNGQVVAAGNGASSIIVTDRMGQQASYTIIFSGVRTVERFDDCWWTGIGKPERPDRMGLTRQQMNDFWTQYKDEVPNRSVPLILGWPNSPYWTSDNISNAPNAWAVDLNSVQPNFSGQSTSGGVRLPAIYRQGW</sequence>
<evidence type="ECO:0008006" key="3">
    <source>
        <dbReference type="Google" id="ProtNLM"/>
    </source>
</evidence>
<dbReference type="Gene3D" id="2.60.40.1080">
    <property type="match status" value="1"/>
</dbReference>
<proteinExistence type="predicted"/>
<dbReference type="EMBL" id="CP034337">
    <property type="protein sequence ID" value="AZL71906.1"/>
    <property type="molecule type" value="Genomic_DNA"/>
</dbReference>